<evidence type="ECO:0000313" key="6">
    <source>
        <dbReference type="EMBL" id="GFO12354.1"/>
    </source>
</evidence>
<evidence type="ECO:0000256" key="3">
    <source>
        <dbReference type="SAM" id="MobiDB-lite"/>
    </source>
</evidence>
<dbReference type="GO" id="GO:0000724">
    <property type="term" value="P:double-strand break repair via homologous recombination"/>
    <property type="evidence" value="ECO:0007669"/>
    <property type="project" value="TreeGrafter"/>
</dbReference>
<evidence type="ECO:0000256" key="1">
    <source>
        <dbReference type="ARBA" id="ARBA00006395"/>
    </source>
</evidence>
<evidence type="ECO:0000259" key="5">
    <source>
        <dbReference type="Pfam" id="PF21000"/>
    </source>
</evidence>
<reference evidence="6 7" key="1">
    <citation type="journal article" date="2021" name="Elife">
        <title>Chloroplast acquisition without the gene transfer in kleptoplastic sea slugs, Plakobranchus ocellatus.</title>
        <authorList>
            <person name="Maeda T."/>
            <person name="Takahashi S."/>
            <person name="Yoshida T."/>
            <person name="Shimamura S."/>
            <person name="Takaki Y."/>
            <person name="Nagai Y."/>
            <person name="Toyoda A."/>
            <person name="Suzuki Y."/>
            <person name="Arimoto A."/>
            <person name="Ishii H."/>
            <person name="Satoh N."/>
            <person name="Nishiyama T."/>
            <person name="Hasebe M."/>
            <person name="Maruyama T."/>
            <person name="Minagawa J."/>
            <person name="Obokata J."/>
            <person name="Shigenobu S."/>
        </authorList>
    </citation>
    <scope>NUCLEOTIDE SEQUENCE [LARGE SCALE GENOMIC DNA]</scope>
</reference>
<dbReference type="InterPro" id="IPR013894">
    <property type="entry name" value="RMI1_OB"/>
</dbReference>
<feature type="region of interest" description="Disordered" evidence="3">
    <location>
        <begin position="539"/>
        <end position="558"/>
    </location>
</feature>
<keyword evidence="7" id="KW-1185">Reference proteome</keyword>
<accession>A0AAV4B0Y7</accession>
<dbReference type="AlphaFoldDB" id="A0AAV4B0Y7"/>
<evidence type="ECO:0000256" key="2">
    <source>
        <dbReference type="ARBA" id="ARBA00018987"/>
    </source>
</evidence>
<name>A0AAV4B0Y7_9GAST</name>
<feature type="region of interest" description="Disordered" evidence="3">
    <location>
        <begin position="575"/>
        <end position="700"/>
    </location>
</feature>
<dbReference type="SMART" id="SM01161">
    <property type="entry name" value="DUF1767"/>
    <property type="match status" value="1"/>
</dbReference>
<dbReference type="Gene3D" id="1.10.8.1020">
    <property type="entry name" value="RecQ-mediated genome instability protein 1, N-terminal domain"/>
    <property type="match status" value="1"/>
</dbReference>
<feature type="domain" description="RMI1 N-terminal" evidence="5">
    <location>
        <begin position="13"/>
        <end position="61"/>
    </location>
</feature>
<comment type="caution">
    <text evidence="6">The sequence shown here is derived from an EMBL/GenBank/DDBJ whole genome shotgun (WGS) entry which is preliminary data.</text>
</comment>
<feature type="compositionally biased region" description="Polar residues" evidence="3">
    <location>
        <begin position="251"/>
        <end position="263"/>
    </location>
</feature>
<feature type="region of interest" description="Disordered" evidence="3">
    <location>
        <begin position="320"/>
        <end position="347"/>
    </location>
</feature>
<dbReference type="Pfam" id="PF08585">
    <property type="entry name" value="RMI1_N_C"/>
    <property type="match status" value="1"/>
</dbReference>
<dbReference type="Gene3D" id="2.40.50.770">
    <property type="entry name" value="RecQ-mediated genome instability protein Rmi1, C-terminal domain"/>
    <property type="match status" value="1"/>
</dbReference>
<evidence type="ECO:0000259" key="4">
    <source>
        <dbReference type="Pfam" id="PF08585"/>
    </source>
</evidence>
<feature type="region of interest" description="Disordered" evidence="3">
    <location>
        <begin position="242"/>
        <end position="264"/>
    </location>
</feature>
<feature type="compositionally biased region" description="Polar residues" evidence="3">
    <location>
        <begin position="638"/>
        <end position="653"/>
    </location>
</feature>
<gene>
    <name evidence="6" type="ORF">PoB_003885900</name>
</gene>
<dbReference type="PANTHER" id="PTHR14790:SF15">
    <property type="entry name" value="RECQ-MEDIATED GENOME INSTABILITY PROTEIN 1"/>
    <property type="match status" value="1"/>
</dbReference>
<dbReference type="GO" id="GO:0000712">
    <property type="term" value="P:resolution of meiotic recombination intermediates"/>
    <property type="evidence" value="ECO:0007669"/>
    <property type="project" value="TreeGrafter"/>
</dbReference>
<organism evidence="6 7">
    <name type="scientific">Plakobranchus ocellatus</name>
    <dbReference type="NCBI Taxonomy" id="259542"/>
    <lineage>
        <taxon>Eukaryota</taxon>
        <taxon>Metazoa</taxon>
        <taxon>Spiralia</taxon>
        <taxon>Lophotrochozoa</taxon>
        <taxon>Mollusca</taxon>
        <taxon>Gastropoda</taxon>
        <taxon>Heterobranchia</taxon>
        <taxon>Euthyneura</taxon>
        <taxon>Panpulmonata</taxon>
        <taxon>Sacoglossa</taxon>
        <taxon>Placobranchoidea</taxon>
        <taxon>Plakobranchidae</taxon>
        <taxon>Plakobranchus</taxon>
    </lineage>
</organism>
<feature type="compositionally biased region" description="Polar residues" evidence="3">
    <location>
        <begin position="575"/>
        <end position="593"/>
    </location>
</feature>
<dbReference type="Proteomes" id="UP000735302">
    <property type="component" value="Unassembled WGS sequence"/>
</dbReference>
<dbReference type="Pfam" id="PF21000">
    <property type="entry name" value="RMI1_N_N"/>
    <property type="match status" value="1"/>
</dbReference>
<proteinExistence type="inferred from homology"/>
<dbReference type="FunFam" id="2.40.50.770:FF:000002">
    <property type="entry name" value="recQ-mediated genome instability protein 1"/>
    <property type="match status" value="1"/>
</dbReference>
<dbReference type="GO" id="GO:0016604">
    <property type="term" value="C:nuclear body"/>
    <property type="evidence" value="ECO:0007669"/>
    <property type="project" value="TreeGrafter"/>
</dbReference>
<dbReference type="EMBL" id="BLXT01004413">
    <property type="protein sequence ID" value="GFO12354.1"/>
    <property type="molecule type" value="Genomic_DNA"/>
</dbReference>
<dbReference type="GO" id="GO:0031422">
    <property type="term" value="C:RecQ family helicase-topoisomerase III complex"/>
    <property type="evidence" value="ECO:0007669"/>
    <property type="project" value="TreeGrafter"/>
</dbReference>
<sequence length="712" mass="79142">MEHFTTVQTWLINSYNIQVSQDWLSACLEWIAQENEGQVLSVDTARQQVFEQWLTSDLTEIGEPSLPVDVQTCDKMELVSNYALQILSVVDVGFPLYGQQQKLVGRENVNAQVSADKPFQPAWEPKPSRMLVLCLTDGHTEIKAMEYQPIRSLHSQVPSGAKCLLSGTMLCRQGMILLSEEHFHLLGGEVDTLAEMNTPLAVLQQAMVKNREDEGRHARQTFSGKFISRGSNKKMPLQMKSSVVKRDGPAVNSQRNFKGSNQCEIKRESKPIETSFLAGLKTDMKIEPDLNSYRHHQNFDEEWGEDINYDELFDDDMDLDDGMSICPDNSRDGSNKSTTTSNNKYDKTFSGRTNRLAGKRVIATTITNDVAALRDVQSSLPSQDDLNFFDDDDMDMEDVFDDSCPTWKPNLQHQPPLHNNKKNITLKQDSPFTVTPGDKTTIKTDVSAQPKHAMKKPGSMDWNSSSPLIPYQGDSNTEVKPVCASPTFTSPTSLSNKKPIFKVEQPSMKQKVALSTSANQAKKPKVQAKVTELFRKHSTVVNKDAREKEPPQNVHGSMSDYLSCISQRATSSTVLPTLNNGGSISSKPLTSTHSHSKPLLSPHNHSKPLSSPHNPSKPLSSSHNHSKPLSSPHNHSKTLSSPHNYSKPLSSPHNHSKPVPSPHSQGKPDTREAGMKTNQDGKSVPKAVIQPFQPANSETETSKFSLCLSKFY</sequence>
<feature type="domain" description="RecQ mediated genome instability protein 1 OB-fold" evidence="4">
    <location>
        <begin position="66"/>
        <end position="197"/>
    </location>
</feature>
<evidence type="ECO:0000313" key="7">
    <source>
        <dbReference type="Proteomes" id="UP000735302"/>
    </source>
</evidence>
<dbReference type="PANTHER" id="PTHR14790">
    <property type="entry name" value="RECQ-MEDIATED GENOME INSTABILITY PROTEIN 1 RMI1"/>
    <property type="match status" value="1"/>
</dbReference>
<dbReference type="InterPro" id="IPR049363">
    <property type="entry name" value="RMI1_N"/>
</dbReference>
<protein>
    <recommendedName>
        <fullName evidence="2">RecQ-mediated genome instability protein 1</fullName>
    </recommendedName>
</protein>
<comment type="similarity">
    <text evidence="1">Belongs to the RMI1 family.</text>
</comment>
<dbReference type="InterPro" id="IPR044881">
    <property type="entry name" value="RMI1_N_N_sf"/>
</dbReference>
<feature type="compositionally biased region" description="Low complexity" evidence="3">
    <location>
        <begin position="598"/>
        <end position="633"/>
    </location>
</feature>
<dbReference type="InterPro" id="IPR042470">
    <property type="entry name" value="RMI1_N_C_sf"/>
</dbReference>